<dbReference type="PANTHER" id="PTHR13475:SF3">
    <property type="entry name" value="NEUGRIN"/>
    <property type="match status" value="1"/>
</dbReference>
<dbReference type="PANTHER" id="PTHR13475">
    <property type="entry name" value="NEUGRIN"/>
    <property type="match status" value="1"/>
</dbReference>
<accession>A0A0A1TLF7</accession>
<sequence length="326" mass="36896">MSCLCSSASLRIFVRSLAQVHNLGPIPLRPLVARPPPTASRFQQLDSVRRLHGTSFRQQENESPRTNLATESASSNVDEIPANLHIADKAAPEEASDSVSATPLPRASRPKRDGANTSKRNSNRTNKSSSTYKEKRRSEKPTEPFMNGIQLLRRPTMPETTTDWKSQKAALKEKFPEGWKPRKRLSPDALAGIRALNAQFPDVYTTDALAAKFEVSPEAIRRILKSKWRASAEEEEDRQGRWFRRGMQVWERKAALGFKPPQKWRREGVGREGIYHTQKEKRAQYEKNWEQNERDQYRRFLNQRRGGNGSGSGRDSGSGEGSAEGL</sequence>
<dbReference type="GO" id="GO:0005739">
    <property type="term" value="C:mitochondrion"/>
    <property type="evidence" value="ECO:0007669"/>
    <property type="project" value="UniProtKB-SubCell"/>
</dbReference>
<evidence type="ECO:0000256" key="2">
    <source>
        <dbReference type="ARBA" id="ARBA00004173"/>
    </source>
</evidence>
<protein>
    <recommendedName>
        <fullName evidence="4">Required for respiratory growth protein 9, mitochondrial</fullName>
    </recommendedName>
</protein>
<evidence type="ECO:0000256" key="4">
    <source>
        <dbReference type="ARBA" id="ARBA00013566"/>
    </source>
</evidence>
<comment type="similarity">
    <text evidence="3">Belongs to the RRG9 family.</text>
</comment>
<proteinExistence type="inferred from homology"/>
<feature type="compositionally biased region" description="Basic and acidic residues" evidence="6">
    <location>
        <begin position="132"/>
        <end position="142"/>
    </location>
</feature>
<gene>
    <name evidence="7" type="ORF">VHEMI07305</name>
</gene>
<keyword evidence="8" id="KW-1185">Reference proteome</keyword>
<evidence type="ECO:0000256" key="1">
    <source>
        <dbReference type="ARBA" id="ARBA00003548"/>
    </source>
</evidence>
<feature type="compositionally biased region" description="Polar residues" evidence="6">
    <location>
        <begin position="64"/>
        <end position="77"/>
    </location>
</feature>
<organism evidence="7 8">
    <name type="scientific">[Torrubiella] hemipterigena</name>
    <dbReference type="NCBI Taxonomy" id="1531966"/>
    <lineage>
        <taxon>Eukaryota</taxon>
        <taxon>Fungi</taxon>
        <taxon>Dikarya</taxon>
        <taxon>Ascomycota</taxon>
        <taxon>Pezizomycotina</taxon>
        <taxon>Sordariomycetes</taxon>
        <taxon>Hypocreomycetidae</taxon>
        <taxon>Hypocreales</taxon>
        <taxon>Clavicipitaceae</taxon>
        <taxon>Clavicipitaceae incertae sedis</taxon>
        <taxon>'Torrubiella' clade</taxon>
    </lineage>
</organism>
<evidence type="ECO:0000313" key="8">
    <source>
        <dbReference type="Proteomes" id="UP000039046"/>
    </source>
</evidence>
<reference evidence="7 8" key="1">
    <citation type="journal article" date="2015" name="Genome Announc.">
        <title>Draft Genome Sequence and Gene Annotation of the Entomopathogenic Fungus Verticillium hemipterigenum.</title>
        <authorList>
            <person name="Horn F."/>
            <person name="Habel A."/>
            <person name="Scharf D.H."/>
            <person name="Dworschak J."/>
            <person name="Brakhage A.A."/>
            <person name="Guthke R."/>
            <person name="Hertweck C."/>
            <person name="Linde J."/>
        </authorList>
    </citation>
    <scope>NUCLEOTIDE SEQUENCE [LARGE SCALE GENOMIC DNA]</scope>
</reference>
<dbReference type="InterPro" id="IPR010487">
    <property type="entry name" value="NGRN/Rrg9"/>
</dbReference>
<evidence type="ECO:0000256" key="6">
    <source>
        <dbReference type="SAM" id="MobiDB-lite"/>
    </source>
</evidence>
<comment type="function">
    <text evidence="1">Required for respiratory activity and maintenance and expression of the mitochondrial genome.</text>
</comment>
<feature type="region of interest" description="Disordered" evidence="6">
    <location>
        <begin position="55"/>
        <end position="172"/>
    </location>
</feature>
<evidence type="ECO:0000313" key="7">
    <source>
        <dbReference type="EMBL" id="CEJ91603.1"/>
    </source>
</evidence>
<feature type="region of interest" description="Disordered" evidence="6">
    <location>
        <begin position="267"/>
        <end position="326"/>
    </location>
</feature>
<dbReference type="GO" id="GO:0005634">
    <property type="term" value="C:nucleus"/>
    <property type="evidence" value="ECO:0007669"/>
    <property type="project" value="TreeGrafter"/>
</dbReference>
<keyword evidence="5" id="KW-0809">Transit peptide</keyword>
<dbReference type="Proteomes" id="UP000039046">
    <property type="component" value="Unassembled WGS sequence"/>
</dbReference>
<feature type="compositionally biased region" description="Low complexity" evidence="6">
    <location>
        <begin position="116"/>
        <end position="131"/>
    </location>
</feature>
<evidence type="ECO:0000256" key="5">
    <source>
        <dbReference type="ARBA" id="ARBA00022946"/>
    </source>
</evidence>
<dbReference type="AlphaFoldDB" id="A0A0A1TLF7"/>
<dbReference type="Pfam" id="PF06413">
    <property type="entry name" value="Neugrin"/>
    <property type="match status" value="1"/>
</dbReference>
<dbReference type="HOGENOM" id="CLU_047598_0_0_1"/>
<dbReference type="OrthoDB" id="5578174at2759"/>
<feature type="compositionally biased region" description="Basic and acidic residues" evidence="6">
    <location>
        <begin position="267"/>
        <end position="298"/>
    </location>
</feature>
<dbReference type="STRING" id="1531966.A0A0A1TLF7"/>
<feature type="compositionally biased region" description="Gly residues" evidence="6">
    <location>
        <begin position="306"/>
        <end position="326"/>
    </location>
</feature>
<evidence type="ECO:0000256" key="3">
    <source>
        <dbReference type="ARBA" id="ARBA00010895"/>
    </source>
</evidence>
<name>A0A0A1TLF7_9HYPO</name>
<comment type="subcellular location">
    <subcellularLocation>
        <location evidence="2">Mitochondrion</location>
    </subcellularLocation>
</comment>
<dbReference type="EMBL" id="CDHN01000004">
    <property type="protein sequence ID" value="CEJ91603.1"/>
    <property type="molecule type" value="Genomic_DNA"/>
</dbReference>